<protein>
    <submittedName>
        <fullName evidence="1">Uncharacterized protein</fullName>
    </submittedName>
</protein>
<dbReference type="Proteomes" id="UP000054549">
    <property type="component" value="Unassembled WGS sequence"/>
</dbReference>
<evidence type="ECO:0000313" key="1">
    <source>
        <dbReference type="EMBL" id="KIL58949.1"/>
    </source>
</evidence>
<proteinExistence type="predicted"/>
<gene>
    <name evidence="1" type="ORF">M378DRAFT_15204</name>
</gene>
<dbReference type="InterPro" id="IPR032675">
    <property type="entry name" value="LRR_dom_sf"/>
</dbReference>
<dbReference type="OrthoDB" id="2269034at2759"/>
<sequence length="432" mass="49288">MPFDDIPLDIIQRVFSLCCESVEFIIPQDPERSRSGTTQVTLSLVCSRWRDIVLNTNALWGDVAVIYDASKEREPATASFQFVKSWLDRAGRTPISLYISVFKASRESQIAAISQTFSSSFRITNLKLESSQCHHLLLPTYNSYYLERLHLTLDGLVRRNYIFPRLPDMPFLKELDLNLCPLDFVDLANLYLIPWHQLRVLTFSGSLCHWPFQILLDILQRCESLVECTLCVDALGGQYEHDIVLPNLESLELDMNPEANVDPIIRSLTVPNLRSLNIRNMRWWKKRVLSPEAILMMAQRSGFKRLTNFSLCLIDQPVDVRSLLGYMPALESFQLLGPLMFQPGTFGDLSSGTIGPQLEEVSFGVMSDEEIALMLETVGQRHEKAKTVPDIRPFASVTGHCTSNPQFYKRRTKQCGEAFNARVAIRPDYRSE</sequence>
<accession>A0A0C2SXU0</accession>
<dbReference type="HOGENOM" id="CLU_628463_0_0_1"/>
<dbReference type="STRING" id="946122.A0A0C2SXU0"/>
<dbReference type="InParanoid" id="A0A0C2SXU0"/>
<dbReference type="Gene3D" id="3.80.10.10">
    <property type="entry name" value="Ribonuclease Inhibitor"/>
    <property type="match status" value="1"/>
</dbReference>
<reference evidence="1 2" key="1">
    <citation type="submission" date="2014-04" db="EMBL/GenBank/DDBJ databases">
        <title>Evolutionary Origins and Diversification of the Mycorrhizal Mutualists.</title>
        <authorList>
            <consortium name="DOE Joint Genome Institute"/>
            <consortium name="Mycorrhizal Genomics Consortium"/>
            <person name="Kohler A."/>
            <person name="Kuo A."/>
            <person name="Nagy L.G."/>
            <person name="Floudas D."/>
            <person name="Copeland A."/>
            <person name="Barry K.W."/>
            <person name="Cichocki N."/>
            <person name="Veneault-Fourrey C."/>
            <person name="LaButti K."/>
            <person name="Lindquist E.A."/>
            <person name="Lipzen A."/>
            <person name="Lundell T."/>
            <person name="Morin E."/>
            <person name="Murat C."/>
            <person name="Riley R."/>
            <person name="Ohm R."/>
            <person name="Sun H."/>
            <person name="Tunlid A."/>
            <person name="Henrissat B."/>
            <person name="Grigoriev I.V."/>
            <person name="Hibbett D.S."/>
            <person name="Martin F."/>
        </authorList>
    </citation>
    <scope>NUCLEOTIDE SEQUENCE [LARGE SCALE GENOMIC DNA]</scope>
    <source>
        <strain evidence="1 2">Koide BX008</strain>
    </source>
</reference>
<dbReference type="SUPFAM" id="SSF52047">
    <property type="entry name" value="RNI-like"/>
    <property type="match status" value="1"/>
</dbReference>
<name>A0A0C2SXU0_AMAMK</name>
<dbReference type="EMBL" id="KN818326">
    <property type="protein sequence ID" value="KIL58949.1"/>
    <property type="molecule type" value="Genomic_DNA"/>
</dbReference>
<keyword evidence="2" id="KW-1185">Reference proteome</keyword>
<dbReference type="AlphaFoldDB" id="A0A0C2SXU0"/>
<evidence type="ECO:0000313" key="2">
    <source>
        <dbReference type="Proteomes" id="UP000054549"/>
    </source>
</evidence>
<organism evidence="1 2">
    <name type="scientific">Amanita muscaria (strain Koide BX008)</name>
    <dbReference type="NCBI Taxonomy" id="946122"/>
    <lineage>
        <taxon>Eukaryota</taxon>
        <taxon>Fungi</taxon>
        <taxon>Dikarya</taxon>
        <taxon>Basidiomycota</taxon>
        <taxon>Agaricomycotina</taxon>
        <taxon>Agaricomycetes</taxon>
        <taxon>Agaricomycetidae</taxon>
        <taxon>Agaricales</taxon>
        <taxon>Pluteineae</taxon>
        <taxon>Amanitaceae</taxon>
        <taxon>Amanita</taxon>
    </lineage>
</organism>